<keyword evidence="1" id="KW-0732">Signal</keyword>
<protein>
    <submittedName>
        <fullName evidence="2">Uncharacterized protein</fullName>
    </submittedName>
</protein>
<proteinExistence type="predicted"/>
<dbReference type="Proteomes" id="UP000324022">
    <property type="component" value="Unassembled WGS sequence"/>
</dbReference>
<feature type="chain" id="PRO_5022681959" evidence="1">
    <location>
        <begin position="23"/>
        <end position="235"/>
    </location>
</feature>
<reference evidence="2 3" key="1">
    <citation type="submission" date="2018-03" db="EMBL/GenBank/DDBJ databases">
        <authorList>
            <person name="Guldener U."/>
        </authorList>
    </citation>
    <scope>NUCLEOTIDE SEQUENCE [LARGE SCALE GENOMIC DNA]</scope>
    <source>
        <strain evidence="2 3">NBRC100155</strain>
    </source>
</reference>
<keyword evidence="3" id="KW-1185">Reference proteome</keyword>
<evidence type="ECO:0000313" key="3">
    <source>
        <dbReference type="Proteomes" id="UP000324022"/>
    </source>
</evidence>
<accession>A0A5C3EMR0</accession>
<dbReference type="OrthoDB" id="5216953at2759"/>
<dbReference type="AlphaFoldDB" id="A0A5C3EMR0"/>
<organism evidence="2 3">
    <name type="scientific">Ustilago trichophora</name>
    <dbReference type="NCBI Taxonomy" id="86804"/>
    <lineage>
        <taxon>Eukaryota</taxon>
        <taxon>Fungi</taxon>
        <taxon>Dikarya</taxon>
        <taxon>Basidiomycota</taxon>
        <taxon>Ustilaginomycotina</taxon>
        <taxon>Ustilaginomycetes</taxon>
        <taxon>Ustilaginales</taxon>
        <taxon>Ustilaginaceae</taxon>
        <taxon>Ustilago</taxon>
    </lineage>
</organism>
<feature type="signal peptide" evidence="1">
    <location>
        <begin position="1"/>
        <end position="22"/>
    </location>
</feature>
<name>A0A5C3EMR0_9BASI</name>
<evidence type="ECO:0000313" key="2">
    <source>
        <dbReference type="EMBL" id="SPO31914.1"/>
    </source>
</evidence>
<dbReference type="EMBL" id="OOIN01000042">
    <property type="protein sequence ID" value="SPO31914.1"/>
    <property type="molecule type" value="Genomic_DNA"/>
</dbReference>
<sequence length="235" mass="25533">MRFSSFSKFSLSFLFLLSRVSALTLTLNCDVNSGIPNICDGICYYANCRGGKADLSQGLNYDPDPSPRTQRRTAIGFGIANGGYPSVSRGETTCVPTVEQQRQGGQISSQLKGNPSGANYGLAVANFQGSPNCINAQLCQPQGTTRIVTQRQSRRGLEPIFDSTSGRLPGNEQSPVYETASGIKVLQLFGKPLEEHDLQVFIPDDDHPEGGVLTPVYRLNTTSVRRELEHTENTV</sequence>
<gene>
    <name evidence="2" type="ORF">UTRI_10316</name>
</gene>
<evidence type="ECO:0000256" key="1">
    <source>
        <dbReference type="SAM" id="SignalP"/>
    </source>
</evidence>